<dbReference type="EMBL" id="NJGE01000002">
    <property type="protein sequence ID" value="PIT69974.1"/>
    <property type="molecule type" value="Genomic_DNA"/>
</dbReference>
<dbReference type="Proteomes" id="UP000229839">
    <property type="component" value="Unassembled WGS sequence"/>
</dbReference>
<accession>A0A2M6UV50</accession>
<sequence length="60" mass="6978">MHSGTTRKASKQNNDIYTYPLKTEISTLFLEKEKIGQQTKILKELSPIFPLELKIIWLNS</sequence>
<proteinExistence type="predicted"/>
<name>A0A2M6UV50_9HYPH</name>
<organism evidence="1 2">
    <name type="scientific">Bartonella tribocorum</name>
    <dbReference type="NCBI Taxonomy" id="85701"/>
    <lineage>
        <taxon>Bacteria</taxon>
        <taxon>Pseudomonadati</taxon>
        <taxon>Pseudomonadota</taxon>
        <taxon>Alphaproteobacteria</taxon>
        <taxon>Hyphomicrobiales</taxon>
        <taxon>Bartonellaceae</taxon>
        <taxon>Bartonella</taxon>
    </lineage>
</organism>
<reference evidence="1 2" key="1">
    <citation type="submission" date="2017-06" db="EMBL/GenBank/DDBJ databases">
        <title>Draft genome of Bartonella tribocorum strain L103, isolated from a rodent in Laos.</title>
        <authorList>
            <person name="Hadjadj L."/>
            <person name="Jiyipong T."/>
            <person name="Morand S."/>
            <person name="Diene S.M."/>
            <person name="Rolain J.-M."/>
        </authorList>
    </citation>
    <scope>NUCLEOTIDE SEQUENCE [LARGE SCALE GENOMIC DNA]</scope>
    <source>
        <strain evidence="1 2">L103</strain>
    </source>
</reference>
<protein>
    <submittedName>
        <fullName evidence="1">Uncharacterized protein</fullName>
    </submittedName>
</protein>
<comment type="caution">
    <text evidence="1">The sequence shown here is derived from an EMBL/GenBank/DDBJ whole genome shotgun (WGS) entry which is preliminary data.</text>
</comment>
<evidence type="ECO:0000313" key="1">
    <source>
        <dbReference type="EMBL" id="PIT69974.1"/>
    </source>
</evidence>
<evidence type="ECO:0000313" key="2">
    <source>
        <dbReference type="Proteomes" id="UP000229839"/>
    </source>
</evidence>
<gene>
    <name evidence="1" type="ORF">CER18_01170</name>
</gene>
<dbReference type="AlphaFoldDB" id="A0A2M6UV50"/>